<keyword evidence="3" id="KW-1185">Reference proteome</keyword>
<feature type="compositionally biased region" description="Basic and acidic residues" evidence="1">
    <location>
        <begin position="54"/>
        <end position="112"/>
    </location>
</feature>
<sequence>MRRSRTRTEPEKSSTPIFHLNPPDDIPANPEITPTGRRKGTGRMFFTTNQLQLHEWKRGEREEEREKRGREKEKKKGRGNRETNREKERDERKEEREGREKEYGKGREGKER</sequence>
<reference evidence="3" key="1">
    <citation type="submission" date="2024-04" db="EMBL/GenBank/DDBJ databases">
        <title>Salinicola lusitanus LLJ914,a marine bacterium isolated from the Okinawa Trough.</title>
        <authorList>
            <person name="Li J."/>
        </authorList>
    </citation>
    <scope>NUCLEOTIDE SEQUENCE [LARGE SCALE GENOMIC DNA]</scope>
</reference>
<evidence type="ECO:0000313" key="2">
    <source>
        <dbReference type="EMBL" id="KAK7888858.1"/>
    </source>
</evidence>
<dbReference type="Proteomes" id="UP001460270">
    <property type="component" value="Unassembled WGS sequence"/>
</dbReference>
<gene>
    <name evidence="2" type="ORF">WMY93_024418</name>
</gene>
<organism evidence="2 3">
    <name type="scientific">Mugilogobius chulae</name>
    <name type="common">yellowstripe goby</name>
    <dbReference type="NCBI Taxonomy" id="88201"/>
    <lineage>
        <taxon>Eukaryota</taxon>
        <taxon>Metazoa</taxon>
        <taxon>Chordata</taxon>
        <taxon>Craniata</taxon>
        <taxon>Vertebrata</taxon>
        <taxon>Euteleostomi</taxon>
        <taxon>Actinopterygii</taxon>
        <taxon>Neopterygii</taxon>
        <taxon>Teleostei</taxon>
        <taxon>Neoteleostei</taxon>
        <taxon>Acanthomorphata</taxon>
        <taxon>Gobiaria</taxon>
        <taxon>Gobiiformes</taxon>
        <taxon>Gobioidei</taxon>
        <taxon>Gobiidae</taxon>
        <taxon>Gobionellinae</taxon>
        <taxon>Mugilogobius</taxon>
    </lineage>
</organism>
<dbReference type="AlphaFoldDB" id="A0AAW0N189"/>
<proteinExistence type="predicted"/>
<evidence type="ECO:0000256" key="1">
    <source>
        <dbReference type="SAM" id="MobiDB-lite"/>
    </source>
</evidence>
<comment type="caution">
    <text evidence="2">The sequence shown here is derived from an EMBL/GenBank/DDBJ whole genome shotgun (WGS) entry which is preliminary data.</text>
</comment>
<accession>A0AAW0N189</accession>
<evidence type="ECO:0000313" key="3">
    <source>
        <dbReference type="Proteomes" id="UP001460270"/>
    </source>
</evidence>
<protein>
    <submittedName>
        <fullName evidence="2">Uncharacterized protein</fullName>
    </submittedName>
</protein>
<feature type="region of interest" description="Disordered" evidence="1">
    <location>
        <begin position="1"/>
        <end position="112"/>
    </location>
</feature>
<dbReference type="EMBL" id="JBBPFD010000018">
    <property type="protein sequence ID" value="KAK7888858.1"/>
    <property type="molecule type" value="Genomic_DNA"/>
</dbReference>
<name>A0AAW0N189_9GOBI</name>
<feature type="compositionally biased region" description="Basic and acidic residues" evidence="1">
    <location>
        <begin position="1"/>
        <end position="12"/>
    </location>
</feature>